<sequence length="111" mass="12484">MAKGNMEIKEVRQSFQLALAKVESLQVIGVEHGLCAPQDLSELKSEIDKIHKSLDLMTFKANGHFGKLSELMRSCGSICCKKVMQPNSLMMFFQCSSCPIYQFEEAFLSDE</sequence>
<dbReference type="RefSeq" id="WP_379268698.1">
    <property type="nucleotide sequence ID" value="NZ_JBHUGT010000054.1"/>
</dbReference>
<evidence type="ECO:0000313" key="2">
    <source>
        <dbReference type="Proteomes" id="UP001597493"/>
    </source>
</evidence>
<evidence type="ECO:0000313" key="1">
    <source>
        <dbReference type="EMBL" id="MFD2658807.1"/>
    </source>
</evidence>
<comment type="caution">
    <text evidence="1">The sequence shown here is derived from an EMBL/GenBank/DDBJ whole genome shotgun (WGS) entry which is preliminary data.</text>
</comment>
<protein>
    <recommendedName>
        <fullName evidence="3">DUF1573 domain-containing protein</fullName>
    </recommendedName>
</protein>
<organism evidence="1 2">
    <name type="scientific">Paenibacillus thailandensis</name>
    <dbReference type="NCBI Taxonomy" id="393250"/>
    <lineage>
        <taxon>Bacteria</taxon>
        <taxon>Bacillati</taxon>
        <taxon>Bacillota</taxon>
        <taxon>Bacilli</taxon>
        <taxon>Bacillales</taxon>
        <taxon>Paenibacillaceae</taxon>
        <taxon>Paenibacillus</taxon>
    </lineage>
</organism>
<dbReference type="EMBL" id="JBHUMY010000001">
    <property type="protein sequence ID" value="MFD2658807.1"/>
    <property type="molecule type" value="Genomic_DNA"/>
</dbReference>
<name>A0ABW5QQY9_9BACL</name>
<evidence type="ECO:0008006" key="3">
    <source>
        <dbReference type="Google" id="ProtNLM"/>
    </source>
</evidence>
<keyword evidence="2" id="KW-1185">Reference proteome</keyword>
<accession>A0ABW5QQY9</accession>
<gene>
    <name evidence="1" type="ORF">ACFSW5_00845</name>
</gene>
<dbReference type="Proteomes" id="UP001597493">
    <property type="component" value="Unassembled WGS sequence"/>
</dbReference>
<reference evidence="2" key="1">
    <citation type="journal article" date="2019" name="Int. J. Syst. Evol. Microbiol.">
        <title>The Global Catalogue of Microorganisms (GCM) 10K type strain sequencing project: providing services to taxonomists for standard genome sequencing and annotation.</title>
        <authorList>
            <consortium name="The Broad Institute Genomics Platform"/>
            <consortium name="The Broad Institute Genome Sequencing Center for Infectious Disease"/>
            <person name="Wu L."/>
            <person name="Ma J."/>
        </authorList>
    </citation>
    <scope>NUCLEOTIDE SEQUENCE [LARGE SCALE GENOMIC DNA]</scope>
    <source>
        <strain evidence="2">TISTR 1827</strain>
    </source>
</reference>
<proteinExistence type="predicted"/>